<name>A0A4Q2K1L2_9ACTN</name>
<dbReference type="PANTHER" id="PTHR43153:SF1">
    <property type="entry name" value="ELECTRON TRANSFER FLAVOPROTEIN SUBUNIT ALPHA, MITOCHONDRIAL"/>
    <property type="match status" value="1"/>
</dbReference>
<dbReference type="EMBL" id="SDPW01000001">
    <property type="protein sequence ID" value="RXZ54278.1"/>
    <property type="molecule type" value="Genomic_DNA"/>
</dbReference>
<dbReference type="PROSITE" id="PS00696">
    <property type="entry name" value="ETF_ALPHA"/>
    <property type="match status" value="1"/>
</dbReference>
<feature type="binding site" evidence="8">
    <location>
        <position position="290"/>
    </location>
    <ligand>
        <name>FAD</name>
        <dbReference type="ChEBI" id="CHEBI:57692"/>
    </ligand>
</feature>
<feature type="binding site" evidence="8">
    <location>
        <begin position="238"/>
        <end position="239"/>
    </location>
    <ligand>
        <name>FAD</name>
        <dbReference type="ChEBI" id="CHEBI:57692"/>
    </ligand>
</feature>
<evidence type="ECO:0000313" key="11">
    <source>
        <dbReference type="Proteomes" id="UP000293345"/>
    </source>
</evidence>
<dbReference type="InterPro" id="IPR014731">
    <property type="entry name" value="ETF_asu_C"/>
</dbReference>
<reference evidence="10 11" key="1">
    <citation type="submission" date="2019-01" db="EMBL/GenBank/DDBJ databases">
        <title>Senegalimassilia sp. nov. KGMB04484 isolated human feces.</title>
        <authorList>
            <person name="Han K.-I."/>
            <person name="Kim J.-S."/>
            <person name="Lee K.C."/>
            <person name="Suh M.K."/>
            <person name="Eom M.K."/>
            <person name="Lee J.H."/>
            <person name="Park S.-H."/>
            <person name="Kang S.W."/>
            <person name="Park J.-E."/>
            <person name="Oh B.S."/>
            <person name="Yu S.Y."/>
            <person name="Choi S.-H."/>
            <person name="Lee D.H."/>
            <person name="Yoon H."/>
            <person name="Kim B.-Y."/>
            <person name="Lee J.H."/>
            <person name="Lee J.-S."/>
        </authorList>
    </citation>
    <scope>NUCLEOTIDE SEQUENCE [LARGE SCALE GENOMIC DNA]</scope>
    <source>
        <strain evidence="10 11">KGMB04484</strain>
    </source>
</reference>
<dbReference type="SUPFAM" id="SSF52467">
    <property type="entry name" value="DHS-like NAD/FAD-binding domain"/>
    <property type="match status" value="1"/>
</dbReference>
<comment type="similarity">
    <text evidence="1">Belongs to the ETF alpha-subunit/FixB family.</text>
</comment>
<dbReference type="SMART" id="SM00893">
    <property type="entry name" value="ETF"/>
    <property type="match status" value="1"/>
</dbReference>
<dbReference type="Gene3D" id="3.40.50.620">
    <property type="entry name" value="HUPs"/>
    <property type="match status" value="1"/>
</dbReference>
<dbReference type="Gene3D" id="3.40.50.1220">
    <property type="entry name" value="TPP-binding domain"/>
    <property type="match status" value="1"/>
</dbReference>
<keyword evidence="6" id="KW-0249">Electron transport</keyword>
<dbReference type="InterPro" id="IPR001308">
    <property type="entry name" value="ETF_a/FixB"/>
</dbReference>
<accession>A0A4Q2K1L2</accession>
<comment type="function">
    <text evidence="7">The electron transfer flavoprotein serves as a specific electron acceptor for other dehydrogenases. It transfers the electrons to the main respiratory chain via ETF-ubiquinone oxidoreductase (ETF dehydrogenase).</text>
</comment>
<dbReference type="FunFam" id="3.40.50.1220:FF:000001">
    <property type="entry name" value="Electron transfer flavoprotein, alpha subunit"/>
    <property type="match status" value="1"/>
</dbReference>
<comment type="caution">
    <text evidence="10">The sequence shown here is derived from an EMBL/GenBank/DDBJ whole genome shotgun (WGS) entry which is preliminary data.</text>
</comment>
<dbReference type="InterPro" id="IPR014730">
    <property type="entry name" value="ETF_a/b_N"/>
</dbReference>
<dbReference type="InterPro" id="IPR018206">
    <property type="entry name" value="ETF_asu_C_CS"/>
</dbReference>
<dbReference type="PIRSF" id="PIRSF000089">
    <property type="entry name" value="Electra_flavoP_a"/>
    <property type="match status" value="1"/>
</dbReference>
<dbReference type="GO" id="GO:0009055">
    <property type="term" value="F:electron transfer activity"/>
    <property type="evidence" value="ECO:0007669"/>
    <property type="project" value="InterPro"/>
</dbReference>
<keyword evidence="11" id="KW-1185">Reference proteome</keyword>
<comment type="subunit">
    <text evidence="2">Heterodimer of an alpha and a beta subunit.</text>
</comment>
<dbReference type="InterPro" id="IPR014729">
    <property type="entry name" value="Rossmann-like_a/b/a_fold"/>
</dbReference>
<dbReference type="Pfam" id="PF00766">
    <property type="entry name" value="ETF_alpha"/>
    <property type="match status" value="1"/>
</dbReference>
<dbReference type="Proteomes" id="UP000293345">
    <property type="component" value="Unassembled WGS sequence"/>
</dbReference>
<evidence type="ECO:0000256" key="3">
    <source>
        <dbReference type="ARBA" id="ARBA00022448"/>
    </source>
</evidence>
<dbReference type="SUPFAM" id="SSF52402">
    <property type="entry name" value="Adenine nucleotide alpha hydrolases-like"/>
    <property type="match status" value="1"/>
</dbReference>
<proteinExistence type="inferred from homology"/>
<feature type="binding site" evidence="8">
    <location>
        <begin position="269"/>
        <end position="276"/>
    </location>
    <ligand>
        <name>FAD</name>
        <dbReference type="ChEBI" id="CHEBI:57692"/>
    </ligand>
</feature>
<dbReference type="PANTHER" id="PTHR43153">
    <property type="entry name" value="ELECTRON TRANSFER FLAVOPROTEIN ALPHA"/>
    <property type="match status" value="1"/>
</dbReference>
<gene>
    <name evidence="10" type="ORF">ET524_07145</name>
</gene>
<evidence type="ECO:0000256" key="7">
    <source>
        <dbReference type="ARBA" id="ARBA00025649"/>
    </source>
</evidence>
<sequence length="326" mass="33709">MSGVWVGLETNNGELRSVAFEMLTAARRLADASGAQVCAFVWGEGAQDSAKALGECGADSVVVVELSGDASARPAEVSAALAQLAAEQKPSVVLLADGAFSRSVAPALAQKLSASFVADVIDVAFDEKPVFTRLPYSGKVIERVAPTDASALTIASIRPKAFEAAQPEEGRTAGVSTFAASPVAAARVLQDVVRAVSERVDLSEADVVVSGGRGLKGPEGFKVLEELADVLGAAIGASRPAIDEGWIDAQYQVGQTGKTVAPSLYIACGISGSIQHMAGISASKYIVAINKDPEAEIFAQADYGIVADLFEAVPLLTQQMRDMLQA</sequence>
<evidence type="ECO:0000313" key="10">
    <source>
        <dbReference type="EMBL" id="RXZ54278.1"/>
    </source>
</evidence>
<evidence type="ECO:0000259" key="9">
    <source>
        <dbReference type="SMART" id="SM00893"/>
    </source>
</evidence>
<keyword evidence="4" id="KW-0285">Flavoprotein</keyword>
<evidence type="ECO:0000256" key="6">
    <source>
        <dbReference type="ARBA" id="ARBA00022982"/>
    </source>
</evidence>
<feature type="binding site" evidence="8">
    <location>
        <position position="213"/>
    </location>
    <ligand>
        <name>FAD</name>
        <dbReference type="ChEBI" id="CHEBI:57692"/>
    </ligand>
</feature>
<dbReference type="RefSeq" id="WP_129424492.1">
    <property type="nucleotide sequence ID" value="NZ_SDPW01000001.1"/>
</dbReference>
<evidence type="ECO:0000256" key="4">
    <source>
        <dbReference type="ARBA" id="ARBA00022630"/>
    </source>
</evidence>
<evidence type="ECO:0000256" key="1">
    <source>
        <dbReference type="ARBA" id="ARBA00005817"/>
    </source>
</evidence>
<evidence type="ECO:0000256" key="8">
    <source>
        <dbReference type="PIRSR" id="PIRSR000089-1"/>
    </source>
</evidence>
<comment type="cofactor">
    <cofactor evidence="8">
        <name>FAD</name>
        <dbReference type="ChEBI" id="CHEBI:57692"/>
    </cofactor>
    <text evidence="8">Binds 1 FAD per dimer.</text>
</comment>
<dbReference type="OrthoDB" id="9770286at2"/>
<feature type="domain" description="Electron transfer flavoprotein alpha/beta-subunit N-terminal" evidence="9">
    <location>
        <begin position="4"/>
        <end position="196"/>
    </location>
</feature>
<dbReference type="GO" id="GO:0033539">
    <property type="term" value="P:fatty acid beta-oxidation using acyl-CoA dehydrogenase"/>
    <property type="evidence" value="ECO:0007669"/>
    <property type="project" value="TreeGrafter"/>
</dbReference>
<dbReference type="Pfam" id="PF01012">
    <property type="entry name" value="ETF"/>
    <property type="match status" value="1"/>
</dbReference>
<dbReference type="GO" id="GO:0050660">
    <property type="term" value="F:flavin adenine dinucleotide binding"/>
    <property type="evidence" value="ECO:0007669"/>
    <property type="project" value="InterPro"/>
</dbReference>
<evidence type="ECO:0000256" key="5">
    <source>
        <dbReference type="ARBA" id="ARBA00022827"/>
    </source>
</evidence>
<protein>
    <submittedName>
        <fullName evidence="10">Electron transfer flavoprotein subunit alpha/FixB family protein</fullName>
    </submittedName>
</protein>
<keyword evidence="3" id="KW-0813">Transport</keyword>
<organism evidence="10 11">
    <name type="scientific">Senegalimassilia faecalis</name>
    <dbReference type="NCBI Taxonomy" id="2509433"/>
    <lineage>
        <taxon>Bacteria</taxon>
        <taxon>Bacillati</taxon>
        <taxon>Actinomycetota</taxon>
        <taxon>Coriobacteriia</taxon>
        <taxon>Coriobacteriales</taxon>
        <taxon>Coriobacteriaceae</taxon>
        <taxon>Senegalimassilia</taxon>
    </lineage>
</organism>
<dbReference type="InterPro" id="IPR029035">
    <property type="entry name" value="DHS-like_NAD/FAD-binding_dom"/>
</dbReference>
<dbReference type="AlphaFoldDB" id="A0A4Q2K1L2"/>
<keyword evidence="5 8" id="KW-0274">FAD</keyword>
<feature type="binding site" evidence="8">
    <location>
        <begin position="252"/>
        <end position="256"/>
    </location>
    <ligand>
        <name>FAD</name>
        <dbReference type="ChEBI" id="CHEBI:57692"/>
    </ligand>
</feature>
<evidence type="ECO:0000256" key="2">
    <source>
        <dbReference type="ARBA" id="ARBA00011355"/>
    </source>
</evidence>